<evidence type="ECO:0000313" key="1">
    <source>
        <dbReference type="EMBL" id="ROO87612.1"/>
    </source>
</evidence>
<dbReference type="OrthoDB" id="3805543at2"/>
<evidence type="ECO:0000313" key="2">
    <source>
        <dbReference type="Proteomes" id="UP000272400"/>
    </source>
</evidence>
<accession>A0A3N1D276</accession>
<sequence length="329" mass="36468">MTALERLAVGVGDYDHTRDLWTGGVTSGALELDVTVAGSPEEVFSRFLEGGEWDAAEMSFAVAAALRGQGDDSLVVLPVFPARAFRHGAIYVRSDGPVGEPADLAGRRVGIPAWAQTAGVYVRGLLASEFGVDPRSIEWIQAGVDEPGRKEPVEIGFEGFRIRSEPEATLDRLLLDGEVDAVISARPPASVERRDRRVRRLFKKHTFDEMEYAKRSGIFPIMHVLVVRREFHDAHPGFSFELERMFTEAKDRSIRRALSAVVPSYPLPWAAANAARARDLIGEDFWPYGVEPNRPTIELFLDHCADQSITPRRLDVDELFLRAPSTASL</sequence>
<reference evidence="1 2" key="1">
    <citation type="submission" date="2018-11" db="EMBL/GenBank/DDBJ databases">
        <title>Sequencing the genomes of 1000 actinobacteria strains.</title>
        <authorList>
            <person name="Klenk H.-P."/>
        </authorList>
    </citation>
    <scope>NUCLEOTIDE SEQUENCE [LARGE SCALE GENOMIC DNA]</scope>
    <source>
        <strain evidence="1 2">DSM 44254</strain>
    </source>
</reference>
<dbReference type="EMBL" id="RJKE01000001">
    <property type="protein sequence ID" value="ROO87612.1"/>
    <property type="molecule type" value="Genomic_DNA"/>
</dbReference>
<keyword evidence="2" id="KW-1185">Reference proteome</keyword>
<name>A0A3N1D276_9ACTN</name>
<organism evidence="1 2">
    <name type="scientific">Actinocorallia herbida</name>
    <dbReference type="NCBI Taxonomy" id="58109"/>
    <lineage>
        <taxon>Bacteria</taxon>
        <taxon>Bacillati</taxon>
        <taxon>Actinomycetota</taxon>
        <taxon>Actinomycetes</taxon>
        <taxon>Streptosporangiales</taxon>
        <taxon>Thermomonosporaceae</taxon>
        <taxon>Actinocorallia</taxon>
    </lineage>
</organism>
<dbReference type="RefSeq" id="WP_123666875.1">
    <property type="nucleotide sequence ID" value="NZ_RJKE01000001.1"/>
</dbReference>
<dbReference type="SUPFAM" id="SSF53850">
    <property type="entry name" value="Periplasmic binding protein-like II"/>
    <property type="match status" value="1"/>
</dbReference>
<comment type="caution">
    <text evidence="1">The sequence shown here is derived from an EMBL/GenBank/DDBJ whole genome shotgun (WGS) entry which is preliminary data.</text>
</comment>
<dbReference type="AlphaFoldDB" id="A0A3N1D276"/>
<protein>
    <submittedName>
        <fullName evidence="1">4,5-dihydroxyphthalate decarboxylase</fullName>
    </submittedName>
</protein>
<dbReference type="Gene3D" id="3.40.190.10">
    <property type="entry name" value="Periplasmic binding protein-like II"/>
    <property type="match status" value="2"/>
</dbReference>
<gene>
    <name evidence="1" type="ORF">EDD29_5230</name>
</gene>
<proteinExistence type="predicted"/>
<dbReference type="Proteomes" id="UP000272400">
    <property type="component" value="Unassembled WGS sequence"/>
</dbReference>